<evidence type="ECO:0000313" key="2">
    <source>
        <dbReference type="EMBL" id="RIJ30470.1"/>
    </source>
</evidence>
<dbReference type="AlphaFoldDB" id="A0A399RFV2"/>
<sequence length="122" mass="14002">MGERLEAAVSSKSTITYTEDDLIAELRTLTRKRLRAWLREGLVRPRREAGAALYDEIDRARLELILTLSDDFDIGDDALSICFGYIDQFHSLRRELTHLISVIDNQPETVRQAILKAWRGEA</sequence>
<gene>
    <name evidence="2" type="ORF">D1223_07505</name>
</gene>
<evidence type="ECO:0000313" key="3">
    <source>
        <dbReference type="Proteomes" id="UP000266385"/>
    </source>
</evidence>
<organism evidence="2 3">
    <name type="scientific">Henriciella mobilis</name>
    <dbReference type="NCBI Taxonomy" id="2305467"/>
    <lineage>
        <taxon>Bacteria</taxon>
        <taxon>Pseudomonadati</taxon>
        <taxon>Pseudomonadota</taxon>
        <taxon>Alphaproteobacteria</taxon>
        <taxon>Hyphomonadales</taxon>
        <taxon>Hyphomonadaceae</taxon>
        <taxon>Henriciella</taxon>
    </lineage>
</organism>
<dbReference type="Gene3D" id="1.10.1660.10">
    <property type="match status" value="1"/>
</dbReference>
<dbReference type="GO" id="GO:0006355">
    <property type="term" value="P:regulation of DNA-templated transcription"/>
    <property type="evidence" value="ECO:0007669"/>
    <property type="project" value="InterPro"/>
</dbReference>
<dbReference type="InterPro" id="IPR000551">
    <property type="entry name" value="MerR-type_HTH_dom"/>
</dbReference>
<accession>A0A399RFV2</accession>
<comment type="caution">
    <text evidence="2">The sequence shown here is derived from an EMBL/GenBank/DDBJ whole genome shotgun (WGS) entry which is preliminary data.</text>
</comment>
<dbReference type="InterPro" id="IPR009061">
    <property type="entry name" value="DNA-bd_dom_put_sf"/>
</dbReference>
<keyword evidence="3" id="KW-1185">Reference proteome</keyword>
<protein>
    <submittedName>
        <fullName evidence="2">MerR family transcriptional regulator</fullName>
    </submittedName>
</protein>
<dbReference type="SUPFAM" id="SSF46955">
    <property type="entry name" value="Putative DNA-binding domain"/>
    <property type="match status" value="1"/>
</dbReference>
<proteinExistence type="predicted"/>
<dbReference type="Pfam" id="PF13411">
    <property type="entry name" value="MerR_1"/>
    <property type="match status" value="1"/>
</dbReference>
<evidence type="ECO:0000259" key="1">
    <source>
        <dbReference type="Pfam" id="PF13411"/>
    </source>
</evidence>
<name>A0A399RFV2_9PROT</name>
<reference evidence="2 3" key="1">
    <citation type="submission" date="2018-08" db="EMBL/GenBank/DDBJ databases">
        <title>Henriciella mobilis sp. nov., isolated from seawater.</title>
        <authorList>
            <person name="Cheng H."/>
            <person name="Wu Y.-H."/>
            <person name="Xu X.-W."/>
            <person name="Guo L.-L."/>
        </authorList>
    </citation>
    <scope>NUCLEOTIDE SEQUENCE [LARGE SCALE GENOMIC DNA]</scope>
    <source>
        <strain evidence="2 3">JN25</strain>
    </source>
</reference>
<feature type="domain" description="HTH merR-type" evidence="1">
    <location>
        <begin position="25"/>
        <end position="70"/>
    </location>
</feature>
<dbReference type="GO" id="GO:0003677">
    <property type="term" value="F:DNA binding"/>
    <property type="evidence" value="ECO:0007669"/>
    <property type="project" value="InterPro"/>
</dbReference>
<dbReference type="EMBL" id="QWFX01000006">
    <property type="protein sequence ID" value="RIJ30470.1"/>
    <property type="molecule type" value="Genomic_DNA"/>
</dbReference>
<dbReference type="Proteomes" id="UP000266385">
    <property type="component" value="Unassembled WGS sequence"/>
</dbReference>